<name>A0A7W5VC22_9ACTN</name>
<dbReference type="AlphaFoldDB" id="A0A7W5VC22"/>
<keyword evidence="3" id="KW-1185">Reference proteome</keyword>
<gene>
    <name evidence="2" type="ORF">FHR33_000737</name>
</gene>
<accession>A0A7W5VC22</accession>
<reference evidence="2 3" key="1">
    <citation type="submission" date="2020-08" db="EMBL/GenBank/DDBJ databases">
        <title>Sequencing the genomes of 1000 actinobacteria strains.</title>
        <authorList>
            <person name="Klenk H.-P."/>
        </authorList>
    </citation>
    <scope>NUCLEOTIDE SEQUENCE [LARGE SCALE GENOMIC DNA]</scope>
    <source>
        <strain evidence="2 3">DSM 44320</strain>
    </source>
</reference>
<evidence type="ECO:0000313" key="3">
    <source>
        <dbReference type="Proteomes" id="UP000579945"/>
    </source>
</evidence>
<comment type="caution">
    <text evidence="2">The sequence shown here is derived from an EMBL/GenBank/DDBJ whole genome shotgun (WGS) entry which is preliminary data.</text>
</comment>
<feature type="chain" id="PRO_5031433099" description="Secreted protein" evidence="1">
    <location>
        <begin position="25"/>
        <end position="46"/>
    </location>
</feature>
<dbReference type="Proteomes" id="UP000579945">
    <property type="component" value="Unassembled WGS sequence"/>
</dbReference>
<organism evidence="2 3">
    <name type="scientific">Nonomuraea dietziae</name>
    <dbReference type="NCBI Taxonomy" id="65515"/>
    <lineage>
        <taxon>Bacteria</taxon>
        <taxon>Bacillati</taxon>
        <taxon>Actinomycetota</taxon>
        <taxon>Actinomycetes</taxon>
        <taxon>Streptosporangiales</taxon>
        <taxon>Streptosporangiaceae</taxon>
        <taxon>Nonomuraea</taxon>
    </lineage>
</organism>
<keyword evidence="1" id="KW-0732">Signal</keyword>
<dbReference type="RefSeq" id="WP_183643435.1">
    <property type="nucleotide sequence ID" value="NZ_BAAAXX010000139.1"/>
</dbReference>
<proteinExistence type="predicted"/>
<evidence type="ECO:0000256" key="1">
    <source>
        <dbReference type="SAM" id="SignalP"/>
    </source>
</evidence>
<evidence type="ECO:0000313" key="2">
    <source>
        <dbReference type="EMBL" id="MBB3724877.1"/>
    </source>
</evidence>
<sequence length="46" mass="4796">MKKLLYMAAVAITLAMASATPAAAIDLPINNVLDNLGILDNLNVGR</sequence>
<dbReference type="EMBL" id="JACIBV010000001">
    <property type="protein sequence ID" value="MBB3724877.1"/>
    <property type="molecule type" value="Genomic_DNA"/>
</dbReference>
<dbReference type="GeneID" id="95387347"/>
<evidence type="ECO:0008006" key="4">
    <source>
        <dbReference type="Google" id="ProtNLM"/>
    </source>
</evidence>
<protein>
    <recommendedName>
        <fullName evidence="4">Secreted protein</fullName>
    </recommendedName>
</protein>
<feature type="signal peptide" evidence="1">
    <location>
        <begin position="1"/>
        <end position="24"/>
    </location>
</feature>